<sequence length="56" mass="6310">MDHRGRWEKDFVRLTVSWMDPHTTQPKGRSCPDCHQTPRALGLGEGSLHRGPGGWA</sequence>
<organism evidence="2 3">
    <name type="scientific">Dissulfurirhabdus thermomarina</name>
    <dbReference type="NCBI Taxonomy" id="1765737"/>
    <lineage>
        <taxon>Bacteria</taxon>
        <taxon>Deltaproteobacteria</taxon>
        <taxon>Dissulfurirhabdaceae</taxon>
        <taxon>Dissulfurirhabdus</taxon>
    </lineage>
</organism>
<name>A0A6N9TTM0_DISTH</name>
<proteinExistence type="predicted"/>
<accession>A0A6N9TTM0</accession>
<evidence type="ECO:0000313" key="3">
    <source>
        <dbReference type="Proteomes" id="UP000469346"/>
    </source>
</evidence>
<dbReference type="AlphaFoldDB" id="A0A6N9TTM0"/>
<reference evidence="2 3" key="1">
    <citation type="submission" date="2020-02" db="EMBL/GenBank/DDBJ databases">
        <title>Comparative genomics of sulfur disproportionating microorganisms.</title>
        <authorList>
            <person name="Ward L.M."/>
            <person name="Bertran E."/>
            <person name="Johnston D.T."/>
        </authorList>
    </citation>
    <scope>NUCLEOTIDE SEQUENCE [LARGE SCALE GENOMIC DNA]</scope>
    <source>
        <strain evidence="2 3">DSM 100025</strain>
    </source>
</reference>
<comment type="caution">
    <text evidence="2">The sequence shown here is derived from an EMBL/GenBank/DDBJ whole genome shotgun (WGS) entry which is preliminary data.</text>
</comment>
<feature type="region of interest" description="Disordered" evidence="1">
    <location>
        <begin position="20"/>
        <end position="56"/>
    </location>
</feature>
<protein>
    <submittedName>
        <fullName evidence="2">Uncharacterized protein</fullName>
    </submittedName>
</protein>
<feature type="non-terminal residue" evidence="2">
    <location>
        <position position="56"/>
    </location>
</feature>
<dbReference type="EMBL" id="JAAGRR010000336">
    <property type="protein sequence ID" value="NDY43730.1"/>
    <property type="molecule type" value="Genomic_DNA"/>
</dbReference>
<evidence type="ECO:0000256" key="1">
    <source>
        <dbReference type="SAM" id="MobiDB-lite"/>
    </source>
</evidence>
<evidence type="ECO:0000313" key="2">
    <source>
        <dbReference type="EMBL" id="NDY43730.1"/>
    </source>
</evidence>
<dbReference type="Proteomes" id="UP000469346">
    <property type="component" value="Unassembled WGS sequence"/>
</dbReference>
<gene>
    <name evidence="2" type="ORF">G3N55_12905</name>
</gene>
<keyword evidence="3" id="KW-1185">Reference proteome</keyword>